<dbReference type="EC" id="3.1.2.-" evidence="11"/>
<dbReference type="OrthoDB" id="618395at2759"/>
<keyword evidence="4 11" id="KW-0150">Chloroplast</keyword>
<comment type="function">
    <text evidence="11">Plays an essential role in chain termination during de novo fatty acid synthesis.</text>
</comment>
<dbReference type="PANTHER" id="PTHR31727">
    <property type="entry name" value="OLEOYL-ACYL CARRIER PROTEIN THIOESTERASE 1, CHLOROPLASTIC"/>
    <property type="match status" value="1"/>
</dbReference>
<dbReference type="PANTHER" id="PTHR31727:SF6">
    <property type="entry name" value="OLEOYL-ACYL CARRIER PROTEIN THIOESTERASE 1, CHLOROPLASTIC"/>
    <property type="match status" value="1"/>
</dbReference>
<dbReference type="CDD" id="cd00586">
    <property type="entry name" value="4HBT"/>
    <property type="match status" value="1"/>
</dbReference>
<dbReference type="InterPro" id="IPR045023">
    <property type="entry name" value="FATA/B"/>
</dbReference>
<evidence type="ECO:0000256" key="9">
    <source>
        <dbReference type="ARBA" id="ARBA00023098"/>
    </source>
</evidence>
<dbReference type="GO" id="GO:0009507">
    <property type="term" value="C:chloroplast"/>
    <property type="evidence" value="ECO:0007669"/>
    <property type="project" value="UniProtKB-SubCell"/>
</dbReference>
<dbReference type="InterPro" id="IPR029069">
    <property type="entry name" value="HotDog_dom_sf"/>
</dbReference>
<keyword evidence="6 11" id="KW-0378">Hydrolase</keyword>
<evidence type="ECO:0000256" key="1">
    <source>
        <dbReference type="ARBA" id="ARBA00004229"/>
    </source>
</evidence>
<evidence type="ECO:0000313" key="15">
    <source>
        <dbReference type="EMBL" id="KAI5080444.1"/>
    </source>
</evidence>
<evidence type="ECO:0000256" key="6">
    <source>
        <dbReference type="ARBA" id="ARBA00022801"/>
    </source>
</evidence>
<evidence type="ECO:0000256" key="3">
    <source>
        <dbReference type="ARBA" id="ARBA00022516"/>
    </source>
</evidence>
<evidence type="ECO:0000313" key="16">
    <source>
        <dbReference type="Proteomes" id="UP000886520"/>
    </source>
</evidence>
<evidence type="ECO:0000256" key="12">
    <source>
        <dbReference type="SAM" id="MobiDB-lite"/>
    </source>
</evidence>
<organism evidence="15 16">
    <name type="scientific">Adiantum capillus-veneris</name>
    <name type="common">Maidenhair fern</name>
    <dbReference type="NCBI Taxonomy" id="13818"/>
    <lineage>
        <taxon>Eukaryota</taxon>
        <taxon>Viridiplantae</taxon>
        <taxon>Streptophyta</taxon>
        <taxon>Embryophyta</taxon>
        <taxon>Tracheophyta</taxon>
        <taxon>Polypodiopsida</taxon>
        <taxon>Polypodiidae</taxon>
        <taxon>Polypodiales</taxon>
        <taxon>Pteridineae</taxon>
        <taxon>Pteridaceae</taxon>
        <taxon>Vittarioideae</taxon>
        <taxon>Adiantum</taxon>
    </lineage>
</organism>
<keyword evidence="16" id="KW-1185">Reference proteome</keyword>
<keyword evidence="10 11" id="KW-0275">Fatty acid biosynthesis</keyword>
<evidence type="ECO:0000259" key="14">
    <source>
        <dbReference type="Pfam" id="PF20791"/>
    </source>
</evidence>
<sequence length="389" mass="43065">MGSSTSFPNLAPVVAPNALSRMGFNIMPSAGLTATPTFCITNGFRNVASHTRAEASPHPFPVQTCNSIVSSLASDTALAKPPHSEKQHHPAAKSASIANSSRLGVRNVDRQSYTEKVVIRCYEVGMNGTASPETMANLLQEVACNHAQSVGFSTDGLAITPLMRERRLIWVTTRMHIEVNEYPSWGDVVQIETWCQSEGRAGTRRDWLLTDVATGRVTGRATSTWVMMNQDTRRLSRVTDDVRDELSQYFPVRPRYAFPEENSSSLKKIPKLDDPAQHVVSGLMPRRSDLDMNQHVNNVTYIGWILESVPQEILDRCELHRITVDYRRECKHGDTVESLASLEKDVMCKELLSNGNGSATPITSSTDAISGEDSILSWNFFGLKLLSVR</sequence>
<name>A0A9D4V620_ADICA</name>
<evidence type="ECO:0000256" key="5">
    <source>
        <dbReference type="ARBA" id="ARBA00022640"/>
    </source>
</evidence>
<evidence type="ECO:0000256" key="4">
    <source>
        <dbReference type="ARBA" id="ARBA00022528"/>
    </source>
</evidence>
<reference evidence="15" key="1">
    <citation type="submission" date="2021-01" db="EMBL/GenBank/DDBJ databases">
        <title>Adiantum capillus-veneris genome.</title>
        <authorList>
            <person name="Fang Y."/>
            <person name="Liao Q."/>
        </authorList>
    </citation>
    <scope>NUCLEOTIDE SEQUENCE</scope>
    <source>
        <strain evidence="15">H3</strain>
        <tissue evidence="15">Leaf</tissue>
    </source>
</reference>
<dbReference type="Pfam" id="PF01643">
    <property type="entry name" value="Acyl-ACP_TE"/>
    <property type="match status" value="1"/>
</dbReference>
<evidence type="ECO:0000256" key="10">
    <source>
        <dbReference type="ARBA" id="ARBA00023160"/>
    </source>
</evidence>
<dbReference type="GO" id="GO:0016297">
    <property type="term" value="F:fatty acyl-[ACP] hydrolase activity"/>
    <property type="evidence" value="ECO:0007669"/>
    <property type="project" value="InterPro"/>
</dbReference>
<evidence type="ECO:0000256" key="7">
    <source>
        <dbReference type="ARBA" id="ARBA00022832"/>
    </source>
</evidence>
<feature type="domain" description="Acyl-ACP thioesterase-like C-terminal" evidence="14">
    <location>
        <begin position="276"/>
        <end position="343"/>
    </location>
</feature>
<dbReference type="SUPFAM" id="SSF54637">
    <property type="entry name" value="Thioesterase/thiol ester dehydrase-isomerase"/>
    <property type="match status" value="2"/>
</dbReference>
<evidence type="ECO:0000256" key="8">
    <source>
        <dbReference type="ARBA" id="ARBA00022946"/>
    </source>
</evidence>
<feature type="domain" description="Acyl-ACP thioesterase N-terminal hotdog" evidence="13">
    <location>
        <begin position="111"/>
        <end position="245"/>
    </location>
</feature>
<evidence type="ECO:0000256" key="11">
    <source>
        <dbReference type="RuleBase" id="RU363096"/>
    </source>
</evidence>
<feature type="region of interest" description="Disordered" evidence="12">
    <location>
        <begin position="76"/>
        <end position="98"/>
    </location>
</feature>
<comment type="similarity">
    <text evidence="2 11">Belongs to the acyl-ACP thioesterase family.</text>
</comment>
<accession>A0A9D4V620</accession>
<dbReference type="GO" id="GO:0000036">
    <property type="term" value="F:acyl carrier activity"/>
    <property type="evidence" value="ECO:0007669"/>
    <property type="project" value="TreeGrafter"/>
</dbReference>
<dbReference type="EMBL" id="JABFUD020000004">
    <property type="protein sequence ID" value="KAI5080444.1"/>
    <property type="molecule type" value="Genomic_DNA"/>
</dbReference>
<keyword evidence="5 11" id="KW-0934">Plastid</keyword>
<protein>
    <recommendedName>
        <fullName evidence="11">Acyl-[acyl-carrier-protein] hydrolase</fullName>
        <ecNumber evidence="11">3.1.2.-</ecNumber>
    </recommendedName>
</protein>
<proteinExistence type="inferred from homology"/>
<dbReference type="AlphaFoldDB" id="A0A9D4V620"/>
<dbReference type="InterPro" id="IPR002864">
    <property type="entry name" value="Acyl-ACP_thioesterase_NHD"/>
</dbReference>
<keyword evidence="9 11" id="KW-0443">Lipid metabolism</keyword>
<dbReference type="Pfam" id="PF20791">
    <property type="entry name" value="Acyl-ACP_TE_C"/>
    <property type="match status" value="1"/>
</dbReference>
<dbReference type="Proteomes" id="UP000886520">
    <property type="component" value="Chromosome 4"/>
</dbReference>
<dbReference type="FunFam" id="3.10.129.10:FF:000014">
    <property type="entry name" value="Acyl-[acyl-carrier-protein] hydrolase"/>
    <property type="match status" value="1"/>
</dbReference>
<dbReference type="InterPro" id="IPR049427">
    <property type="entry name" value="Acyl-ACP_TE_C"/>
</dbReference>
<gene>
    <name evidence="15" type="ORF">GOP47_0003627</name>
</gene>
<dbReference type="Gene3D" id="3.10.129.10">
    <property type="entry name" value="Hotdog Thioesterase"/>
    <property type="match status" value="1"/>
</dbReference>
<comment type="caution">
    <text evidence="15">The sequence shown here is derived from an EMBL/GenBank/DDBJ whole genome shotgun (WGS) entry which is preliminary data.</text>
</comment>
<evidence type="ECO:0000256" key="2">
    <source>
        <dbReference type="ARBA" id="ARBA00006500"/>
    </source>
</evidence>
<comment type="subcellular location">
    <subcellularLocation>
        <location evidence="1 11">Plastid</location>
        <location evidence="1 11">Chloroplast</location>
    </subcellularLocation>
</comment>
<keyword evidence="7 11" id="KW-0276">Fatty acid metabolism</keyword>
<keyword evidence="3 11" id="KW-0444">Lipid biosynthesis</keyword>
<evidence type="ECO:0000259" key="13">
    <source>
        <dbReference type="Pfam" id="PF01643"/>
    </source>
</evidence>
<keyword evidence="8" id="KW-0809">Transit peptide</keyword>